<proteinExistence type="predicted"/>
<dbReference type="Proteomes" id="UP000509513">
    <property type="component" value="Chromosome"/>
</dbReference>
<dbReference type="KEGG" id="acib:ACBT_1679"/>
<gene>
    <name evidence="1" type="ORF">ACBT_1679</name>
</gene>
<protein>
    <submittedName>
        <fullName evidence="1">Uncharacterized protein</fullName>
    </submittedName>
</protein>
<dbReference type="AlphaFoldDB" id="A0A7L5JR61"/>
<dbReference type="EMBL" id="CP054051">
    <property type="protein sequence ID" value="QKJ27576.1"/>
    <property type="molecule type" value="Genomic_DNA"/>
</dbReference>
<accession>A0A7L5JR61</accession>
<reference evidence="1 2" key="1">
    <citation type="submission" date="2020-05" db="EMBL/GenBank/DDBJ databases">
        <title>Complete genome sequencing of Campylobacter and Arcobacter type strains.</title>
        <authorList>
            <person name="Miller W.G."/>
            <person name="Yee E."/>
        </authorList>
    </citation>
    <scope>NUCLEOTIDE SEQUENCE [LARGE SCALE GENOMIC DNA]</scope>
    <source>
        <strain evidence="1 2">LMG 21996</strain>
    </source>
</reference>
<name>A0A7L5JR61_9BACT</name>
<evidence type="ECO:0000313" key="2">
    <source>
        <dbReference type="Proteomes" id="UP000509513"/>
    </source>
</evidence>
<organism evidence="1 2">
    <name type="scientific">Aliarcobacter cibarius</name>
    <dbReference type="NCBI Taxonomy" id="255507"/>
    <lineage>
        <taxon>Bacteria</taxon>
        <taxon>Pseudomonadati</taxon>
        <taxon>Campylobacterota</taxon>
        <taxon>Epsilonproteobacteria</taxon>
        <taxon>Campylobacterales</taxon>
        <taxon>Arcobacteraceae</taxon>
        <taxon>Aliarcobacter</taxon>
    </lineage>
</organism>
<evidence type="ECO:0000313" key="1">
    <source>
        <dbReference type="EMBL" id="QKJ27576.1"/>
    </source>
</evidence>
<dbReference type="RefSeq" id="WP_024775965.1">
    <property type="nucleotide sequence ID" value="NZ_CP054051.1"/>
</dbReference>
<sequence length="151" mass="17616">MSLNKKLNKIDGKGEEKKINLRMSKGKAEILEILAEHYEINISTLIREMIDNSLIQLQKELVLVKEGLGVKVTNSHGEEEIRYLPDIIEILAPSIYFDYFPKDDFKSPEEYDNFIIEHNRLSVEYGLSEEIHGTSPISKKEYEFKKNRKKD</sequence>